<feature type="compositionally biased region" description="Basic and acidic residues" evidence="1">
    <location>
        <begin position="8"/>
        <end position="21"/>
    </location>
</feature>
<dbReference type="Gene3D" id="3.40.50.150">
    <property type="entry name" value="Vaccinia Virus protein VP39"/>
    <property type="match status" value="1"/>
</dbReference>
<evidence type="ECO:0000313" key="5">
    <source>
        <dbReference type="Proteomes" id="UP000715095"/>
    </source>
</evidence>
<dbReference type="CDD" id="cd00085">
    <property type="entry name" value="HNHc"/>
    <property type="match status" value="1"/>
</dbReference>
<evidence type="ECO:0000313" key="4">
    <source>
        <dbReference type="EMBL" id="MBM6703557.1"/>
    </source>
</evidence>
<comment type="caution">
    <text evidence="4">The sequence shown here is derived from an EMBL/GenBank/DDBJ whole genome shotgun (WGS) entry which is preliminary data.</text>
</comment>
<dbReference type="Pfam" id="PF13649">
    <property type="entry name" value="Methyltransf_25"/>
    <property type="match status" value="1"/>
</dbReference>
<sequence length="642" mass="70532">MRLRRMPRQFDREAGRRHSESSEATLAAYEAAAPALCAQYEAAAEPALAGLYSRWIAPGSAVLELGCGSGRDARWLAARGARVLATDGSSAMLQAAEALAKSERSLSQNRLRFRSLPLPPSSIERAALAEQLGISSDAPAFQSILAVALLQHLDDDALYRTALLIDVLSSDDTTLIASIPIDHPGASSDPYGRRYFSRAADAYVALFERLGFEEVHRESTARAGIKGRECVWTTFVMVKRSARGAARTNITGLLESDQKTATYKFALLRALCDVNIASPGRARYIGSASGVGHEAVAIPFSLVVERVIEYYWSIARMRSTSAGREPPRQISGGRPLAFEASLRALMTAYMGDWHALRRDFYAGKFAESLDAEKAALLTTLADDVAKTLRKGPVYYSGNSLGDTALEGTHNRLFAVTGFNTKKTALTPSGMAERYGELTLPAALWRELNVCAPFAADAVLLRWAQRAKRMSDLAGIGYTLGEIVDGMLPASSERDVKIARDVYFEGIRTQETRCVWTGGRLTKTFAVDHLLPWSRTHSNDLWNLVPASVLANQKKSDLLPSVRLMDRSASRIISAWRLIDRSKYRLLFRAQAESALLSRALPETHWETPLFDTVLRTTDEVARQFAASRWDGLTAGIDRRLPL</sequence>
<name>A0ABS2DQZ6_9BURK</name>
<evidence type="ECO:0000259" key="3">
    <source>
        <dbReference type="Pfam" id="PF13649"/>
    </source>
</evidence>
<dbReference type="CDD" id="cd02440">
    <property type="entry name" value="AdoMet_MTases"/>
    <property type="match status" value="1"/>
</dbReference>
<dbReference type="GO" id="GO:0008168">
    <property type="term" value="F:methyltransferase activity"/>
    <property type="evidence" value="ECO:0007669"/>
    <property type="project" value="UniProtKB-KW"/>
</dbReference>
<gene>
    <name evidence="4" type="ORF">H6A60_03520</name>
</gene>
<dbReference type="GO" id="GO:0032259">
    <property type="term" value="P:methylation"/>
    <property type="evidence" value="ECO:0007669"/>
    <property type="project" value="UniProtKB-KW"/>
</dbReference>
<evidence type="ECO:0000256" key="1">
    <source>
        <dbReference type="SAM" id="MobiDB-lite"/>
    </source>
</evidence>
<keyword evidence="4" id="KW-0489">Methyltransferase</keyword>
<dbReference type="EMBL" id="JACJJC010000004">
    <property type="protein sequence ID" value="MBM6703557.1"/>
    <property type="molecule type" value="Genomic_DNA"/>
</dbReference>
<feature type="domain" description="Methyltransferase" evidence="3">
    <location>
        <begin position="62"/>
        <end position="135"/>
    </location>
</feature>
<proteinExistence type="predicted"/>
<evidence type="ECO:0000259" key="2">
    <source>
        <dbReference type="Pfam" id="PF13395"/>
    </source>
</evidence>
<dbReference type="Gene3D" id="1.10.30.50">
    <property type="match status" value="1"/>
</dbReference>
<keyword evidence="4" id="KW-0808">Transferase</keyword>
<dbReference type="Proteomes" id="UP000715095">
    <property type="component" value="Unassembled WGS sequence"/>
</dbReference>
<feature type="region of interest" description="Disordered" evidence="1">
    <location>
        <begin position="1"/>
        <end position="21"/>
    </location>
</feature>
<protein>
    <submittedName>
        <fullName evidence="4">Methyltransferase domain-containing protein</fullName>
    </submittedName>
</protein>
<dbReference type="SUPFAM" id="SSF53335">
    <property type="entry name" value="S-adenosyl-L-methionine-dependent methyltransferases"/>
    <property type="match status" value="1"/>
</dbReference>
<dbReference type="InterPro" id="IPR003615">
    <property type="entry name" value="HNH_nuc"/>
</dbReference>
<dbReference type="Pfam" id="PF13395">
    <property type="entry name" value="HNH_4"/>
    <property type="match status" value="1"/>
</dbReference>
<feature type="domain" description="HNH nuclease" evidence="2">
    <location>
        <begin position="522"/>
        <end position="559"/>
    </location>
</feature>
<organism evidence="4 5">
    <name type="scientific">Sutterella massiliensis</name>
    <dbReference type="NCBI Taxonomy" id="1816689"/>
    <lineage>
        <taxon>Bacteria</taxon>
        <taxon>Pseudomonadati</taxon>
        <taxon>Pseudomonadota</taxon>
        <taxon>Betaproteobacteria</taxon>
        <taxon>Burkholderiales</taxon>
        <taxon>Sutterellaceae</taxon>
        <taxon>Sutterella</taxon>
    </lineage>
</organism>
<keyword evidence="5" id="KW-1185">Reference proteome</keyword>
<dbReference type="InterPro" id="IPR041698">
    <property type="entry name" value="Methyltransf_25"/>
</dbReference>
<dbReference type="InterPro" id="IPR029063">
    <property type="entry name" value="SAM-dependent_MTases_sf"/>
</dbReference>
<reference evidence="4 5" key="1">
    <citation type="journal article" date="2021" name="Sci. Rep.">
        <title>The distribution of antibiotic resistance genes in chicken gut microbiota commensals.</title>
        <authorList>
            <person name="Juricova H."/>
            <person name="Matiasovicova J."/>
            <person name="Kubasova T."/>
            <person name="Cejkova D."/>
            <person name="Rychlik I."/>
        </authorList>
    </citation>
    <scope>NUCLEOTIDE SEQUENCE [LARGE SCALE GENOMIC DNA]</scope>
    <source>
        <strain evidence="4 5">An829</strain>
    </source>
</reference>
<accession>A0ABS2DQZ6</accession>